<protein>
    <submittedName>
        <fullName evidence="1">Uncharacterized protein</fullName>
    </submittedName>
</protein>
<dbReference type="EMBL" id="BDUD01000001">
    <property type="protein sequence ID" value="GBG21022.1"/>
    <property type="molecule type" value="Genomic_DNA"/>
</dbReference>
<keyword evidence="2" id="KW-1185">Reference proteome</keyword>
<dbReference type="AlphaFoldDB" id="A0A2R5FQJ5"/>
<accession>A0A2R5FQJ5</accession>
<evidence type="ECO:0000313" key="1">
    <source>
        <dbReference type="EMBL" id="GBG21022.1"/>
    </source>
</evidence>
<dbReference type="Proteomes" id="UP000245124">
    <property type="component" value="Unassembled WGS sequence"/>
</dbReference>
<sequence>MNTFEITIQRKSGDSWPIVVEQLVTLWTNVLKQLFPVLRGMDKLQYPLSLNYTSLGLPFL</sequence>
<evidence type="ECO:0000313" key="2">
    <source>
        <dbReference type="Proteomes" id="UP000245124"/>
    </source>
</evidence>
<dbReference type="RefSeq" id="WP_181374112.1">
    <property type="nucleotide sequence ID" value="NZ_BDUD01000001.1"/>
</dbReference>
<gene>
    <name evidence="1" type="ORF">NIES4072_47040</name>
</gene>
<name>A0A2R5FQJ5_NOSCO</name>
<proteinExistence type="predicted"/>
<reference evidence="1 2" key="1">
    <citation type="submission" date="2017-06" db="EMBL/GenBank/DDBJ databases">
        <title>Genome sequencing of cyanobaciteial culture collection at National Institute for Environmental Studies (NIES).</title>
        <authorList>
            <person name="Hirose Y."/>
            <person name="Shimura Y."/>
            <person name="Fujisawa T."/>
            <person name="Nakamura Y."/>
            <person name="Kawachi M."/>
        </authorList>
    </citation>
    <scope>NUCLEOTIDE SEQUENCE [LARGE SCALE GENOMIC DNA]</scope>
    <source>
        <strain evidence="1 2">NIES-4072</strain>
    </source>
</reference>
<comment type="caution">
    <text evidence="1">The sequence shown here is derived from an EMBL/GenBank/DDBJ whole genome shotgun (WGS) entry which is preliminary data.</text>
</comment>
<organism evidence="1 2">
    <name type="scientific">Nostoc commune NIES-4072</name>
    <dbReference type="NCBI Taxonomy" id="2005467"/>
    <lineage>
        <taxon>Bacteria</taxon>
        <taxon>Bacillati</taxon>
        <taxon>Cyanobacteriota</taxon>
        <taxon>Cyanophyceae</taxon>
        <taxon>Nostocales</taxon>
        <taxon>Nostocaceae</taxon>
        <taxon>Nostoc</taxon>
    </lineage>
</organism>